<evidence type="ECO:0000256" key="13">
    <source>
        <dbReference type="RuleBase" id="RU365090"/>
    </source>
</evidence>
<keyword evidence="7 13" id="KW-0479">Metal-binding</keyword>
<evidence type="ECO:0000259" key="15">
    <source>
        <dbReference type="SMART" id="SM00852"/>
    </source>
</evidence>
<dbReference type="GO" id="GO:0097112">
    <property type="term" value="P:gamma-aminobutyric acid receptor clustering"/>
    <property type="evidence" value="ECO:0007669"/>
    <property type="project" value="TreeGrafter"/>
</dbReference>
<evidence type="ECO:0000313" key="16">
    <source>
        <dbReference type="EMBL" id="LAB66613.1"/>
    </source>
</evidence>
<evidence type="ECO:0000256" key="1">
    <source>
        <dbReference type="ARBA" id="ARBA00001946"/>
    </source>
</evidence>
<sequence length="675" mass="71648">MAENDDKVCVGILTVSDRCASGETTDASGQNLSRLIADGIIPNAKVEASGCVSDDESSIVEALQHWTDHLQLQLILTTGGTGFSRRDVTPEAVKQVIEREAPGLSTLMTTSSLQVTPLAALSRPVCGIRASTIIITLPGSTKAAHECLSFLAPVLPHAINLLTGRTSEVQLTHSTLQASGAQLPHSTTSHDYRHCSDYSKPHHSHHERSHHNETQHQAHAVTSSIRCHASITTPDSNVDVSNVADRPRKSLYPMISVDDAQQIVFSSAFVKPPVQRRLREASGFVLAVNISSQVSLPPFPASIKDGYAVLSSDGAGMREVLGGVSAGDEEGLGVDGKTIVLASGKCVRINTGAPVPKGADAVVQVEDTELVTSSADEKEELQIRILKAPSVGQDIRPLGSDIGKQDLVLQVGTYLGPTEIGLAASVGVSSLTVYPKPVIGLLSTGNELQSAESGPLKDGCIYDSNLPILRSLLQLHHFDSIEGGAVRDTPHQLKEAISLIFDKGVDVLVTSGSVSMGDKDILRAVLQADFAATIHFAQVFMKPGKPTTFASLTYGGSKRLVLGLPGNPVSATVTANLYLLPLCRKMAGRQNYMPTIIKAKLQNSIRLDPRPEYHRASLSFSPTEDLPLATSTGNQLSSRLLSFTRASALLVLPAASQHSSHTLQEGDVVPAVLLQ</sequence>
<dbReference type="NCBIfam" id="TIGR00177">
    <property type="entry name" value="molyb_syn"/>
    <property type="match status" value="1"/>
</dbReference>
<dbReference type="InterPro" id="IPR036135">
    <property type="entry name" value="MoeA_linker/N_sf"/>
</dbReference>
<dbReference type="EMBL" id="IACT01001046">
    <property type="protein sequence ID" value="LAC20412.1"/>
    <property type="molecule type" value="mRNA"/>
</dbReference>
<dbReference type="GO" id="GO:0072579">
    <property type="term" value="P:glycine receptor clustering"/>
    <property type="evidence" value="ECO:0007669"/>
    <property type="project" value="TreeGrafter"/>
</dbReference>
<comment type="catalytic activity">
    <reaction evidence="13">
        <text>adenylyl-molybdopterin + molybdate = Mo-molybdopterin + AMP + H(+)</text>
        <dbReference type="Rhea" id="RHEA:35047"/>
        <dbReference type="ChEBI" id="CHEBI:15378"/>
        <dbReference type="ChEBI" id="CHEBI:36264"/>
        <dbReference type="ChEBI" id="CHEBI:62727"/>
        <dbReference type="ChEBI" id="CHEBI:71302"/>
        <dbReference type="ChEBI" id="CHEBI:456215"/>
    </reaction>
</comment>
<keyword evidence="6 13" id="KW-0808">Transferase</keyword>
<reference evidence="16" key="2">
    <citation type="journal article" date="2018" name="Biosci. Biotechnol. Biochem.">
        <title>Polysaccharide hydrolase of the hadal zone amphipods Hirondellea gigas.</title>
        <authorList>
            <person name="Kobayashi H."/>
            <person name="Nagahama T."/>
            <person name="Arai W."/>
            <person name="Sasagawa Y."/>
            <person name="Umeda M."/>
            <person name="Hayashi T."/>
            <person name="Nikaido I."/>
            <person name="Watanabe H."/>
            <person name="Oguri K."/>
            <person name="Kitazato H."/>
            <person name="Fujioka K."/>
            <person name="Kido Y."/>
            <person name="Takami H."/>
        </authorList>
    </citation>
    <scope>NUCLEOTIDE SEQUENCE</scope>
    <source>
        <tissue evidence="16">Whole body</tissue>
    </source>
</reference>
<dbReference type="Pfam" id="PF03454">
    <property type="entry name" value="MoeA_C"/>
    <property type="match status" value="1"/>
</dbReference>
<feature type="compositionally biased region" description="Basic and acidic residues" evidence="14">
    <location>
        <begin position="188"/>
        <end position="200"/>
    </location>
</feature>
<dbReference type="FunFam" id="3.40.980.10:FF:000002">
    <property type="entry name" value="Molybdopterin molybdenumtransferase"/>
    <property type="match status" value="1"/>
</dbReference>
<dbReference type="CDD" id="cd00886">
    <property type="entry name" value="MogA_MoaB"/>
    <property type="match status" value="1"/>
</dbReference>
<dbReference type="SUPFAM" id="SSF53218">
    <property type="entry name" value="Molybdenum cofactor biosynthesis proteins"/>
    <property type="match status" value="2"/>
</dbReference>
<dbReference type="Gene3D" id="2.40.340.10">
    <property type="entry name" value="MoeA, C-terminal, domain IV"/>
    <property type="match status" value="1"/>
</dbReference>
<keyword evidence="10 13" id="KW-0460">Magnesium</keyword>
<evidence type="ECO:0000256" key="5">
    <source>
        <dbReference type="ARBA" id="ARBA00022505"/>
    </source>
</evidence>
<dbReference type="InterPro" id="IPR005111">
    <property type="entry name" value="MoeA_C_domain_IV"/>
</dbReference>
<feature type="domain" description="MoaB/Mog" evidence="15">
    <location>
        <begin position="11"/>
        <end position="158"/>
    </location>
</feature>
<dbReference type="GO" id="GO:0046872">
    <property type="term" value="F:metal ion binding"/>
    <property type="evidence" value="ECO:0007669"/>
    <property type="project" value="UniProtKB-UniRule"/>
</dbReference>
<dbReference type="GO" id="GO:0005524">
    <property type="term" value="F:ATP binding"/>
    <property type="evidence" value="ECO:0007669"/>
    <property type="project" value="UniProtKB-UniRule"/>
</dbReference>
<dbReference type="SUPFAM" id="SSF63882">
    <property type="entry name" value="MoeA N-terminal region -like"/>
    <property type="match status" value="1"/>
</dbReference>
<feature type="compositionally biased region" description="Polar residues" evidence="14">
    <location>
        <begin position="177"/>
        <end position="187"/>
    </location>
</feature>
<evidence type="ECO:0000256" key="12">
    <source>
        <dbReference type="ARBA" id="ARBA00023268"/>
    </source>
</evidence>
<dbReference type="GO" id="GO:0006777">
    <property type="term" value="P:Mo-molybdopterin cofactor biosynthetic process"/>
    <property type="evidence" value="ECO:0007669"/>
    <property type="project" value="UniProtKB-UniRule"/>
</dbReference>
<dbReference type="UniPathway" id="UPA00344"/>
<comment type="similarity">
    <text evidence="13">Belongs to the MoeA family.</text>
</comment>
<evidence type="ECO:0000256" key="8">
    <source>
        <dbReference type="ARBA" id="ARBA00022741"/>
    </source>
</evidence>
<dbReference type="Pfam" id="PF00994">
    <property type="entry name" value="MoCF_biosynth"/>
    <property type="match status" value="2"/>
</dbReference>
<dbReference type="InterPro" id="IPR005110">
    <property type="entry name" value="MoeA_linker/N"/>
</dbReference>
<comment type="pathway">
    <text evidence="2 13">Cofactor biosynthesis; molybdopterin biosynthesis.</text>
</comment>
<keyword evidence="11 13" id="KW-0501">Molybdenum cofactor biosynthesis</keyword>
<accession>A0A2P2HXW3</accession>
<organism evidence="16">
    <name type="scientific">Hirondellea gigas</name>
    <dbReference type="NCBI Taxonomy" id="1518452"/>
    <lineage>
        <taxon>Eukaryota</taxon>
        <taxon>Metazoa</taxon>
        <taxon>Ecdysozoa</taxon>
        <taxon>Arthropoda</taxon>
        <taxon>Crustacea</taxon>
        <taxon>Multicrustacea</taxon>
        <taxon>Malacostraca</taxon>
        <taxon>Eumalacostraca</taxon>
        <taxon>Peracarida</taxon>
        <taxon>Amphipoda</taxon>
        <taxon>Amphilochidea</taxon>
        <taxon>Lysianassida</taxon>
        <taxon>Lysianassidira</taxon>
        <taxon>Lysianassoidea</taxon>
        <taxon>Lysianassidae</taxon>
        <taxon>Hirondellea</taxon>
    </lineage>
</organism>
<dbReference type="GO" id="GO:0005829">
    <property type="term" value="C:cytosol"/>
    <property type="evidence" value="ECO:0007669"/>
    <property type="project" value="TreeGrafter"/>
</dbReference>
<dbReference type="GO" id="GO:0061599">
    <property type="term" value="F:molybdopterin molybdotransferase activity"/>
    <property type="evidence" value="ECO:0007669"/>
    <property type="project" value="UniProtKB-UniRule"/>
</dbReference>
<dbReference type="PANTHER" id="PTHR10192:SF5">
    <property type="entry name" value="GEPHYRIN"/>
    <property type="match status" value="1"/>
</dbReference>
<dbReference type="EMBL" id="IACF01000873">
    <property type="protein sequence ID" value="LAB66613.1"/>
    <property type="molecule type" value="mRNA"/>
</dbReference>
<evidence type="ECO:0000256" key="6">
    <source>
        <dbReference type="ARBA" id="ARBA00022679"/>
    </source>
</evidence>
<dbReference type="FunFam" id="3.40.980.10:FF:000001">
    <property type="entry name" value="Molybdopterin molybdenumtransferase"/>
    <property type="match status" value="1"/>
</dbReference>
<keyword evidence="12" id="KW-0511">Multifunctional enzyme</keyword>
<dbReference type="GO" id="GO:0061598">
    <property type="term" value="F:molybdopterin adenylyltransferase activity"/>
    <property type="evidence" value="ECO:0007669"/>
    <property type="project" value="UniProtKB-UniRule"/>
</dbReference>
<protein>
    <submittedName>
        <fullName evidence="16">Gephyrin-like</fullName>
    </submittedName>
</protein>
<dbReference type="InterPro" id="IPR036688">
    <property type="entry name" value="MoeA_C_domain_IV_sf"/>
</dbReference>
<comment type="function">
    <text evidence="13">Catalyzes two steps in the biosynthesis of the molybdenum cofactor. In the first step, molybdopterin is adenylated. Subsequently, molybdate is inserted into adenylated molybdopterin and AMP is released.</text>
</comment>
<dbReference type="NCBIfam" id="NF045515">
    <property type="entry name" value="Glp_gephyrin"/>
    <property type="match status" value="1"/>
</dbReference>
<name>A0A2P2HXW3_9CRUS</name>
<dbReference type="PROSITE" id="PS01078">
    <property type="entry name" value="MOCF_BIOSYNTHESIS_1"/>
    <property type="match status" value="1"/>
</dbReference>
<dbReference type="GO" id="GO:0007529">
    <property type="term" value="P:establishment of synaptic specificity at neuromuscular junction"/>
    <property type="evidence" value="ECO:0007669"/>
    <property type="project" value="TreeGrafter"/>
</dbReference>
<dbReference type="Pfam" id="PF03453">
    <property type="entry name" value="MoeA_N"/>
    <property type="match status" value="1"/>
</dbReference>
<comment type="similarity">
    <text evidence="3">In the N-terminal section; belongs to the MoaB/Mog family.</text>
</comment>
<evidence type="ECO:0000256" key="2">
    <source>
        <dbReference type="ARBA" id="ARBA00005046"/>
    </source>
</evidence>
<dbReference type="InterPro" id="IPR008284">
    <property type="entry name" value="MoCF_biosynth_CS"/>
</dbReference>
<dbReference type="FunFam" id="2.170.190.11:FF:000001">
    <property type="entry name" value="Molybdopterin molybdenumtransferase"/>
    <property type="match status" value="1"/>
</dbReference>
<evidence type="ECO:0000256" key="10">
    <source>
        <dbReference type="ARBA" id="ARBA00022842"/>
    </source>
</evidence>
<feature type="region of interest" description="Disordered" evidence="14">
    <location>
        <begin position="177"/>
        <end position="222"/>
    </location>
</feature>
<dbReference type="Gene3D" id="2.170.190.11">
    <property type="entry name" value="Molybdopterin biosynthesis moea protein, domain 3"/>
    <property type="match status" value="1"/>
</dbReference>
<reference evidence="17" key="1">
    <citation type="submission" date="2017-11" db="EMBL/GenBank/DDBJ databases">
        <title>The sensing device of the deep-sea amphipod.</title>
        <authorList>
            <person name="Kobayashi H."/>
            <person name="Nagahama T."/>
            <person name="Arai W."/>
            <person name="Sasagawa Y."/>
            <person name="Umeda M."/>
            <person name="Hayashi T."/>
            <person name="Nikaido I."/>
            <person name="Watanabe H."/>
            <person name="Oguri K."/>
            <person name="Kitazato H."/>
            <person name="Fujioka K."/>
            <person name="Kido Y."/>
            <person name="Takami H."/>
        </authorList>
    </citation>
    <scope>NUCLEOTIDE SEQUENCE</scope>
    <source>
        <tissue evidence="17">Whole body</tissue>
    </source>
</reference>
<keyword evidence="9" id="KW-0067">ATP-binding</keyword>
<dbReference type="SUPFAM" id="SSF63867">
    <property type="entry name" value="MoeA C-terminal domain-like"/>
    <property type="match status" value="1"/>
</dbReference>
<comment type="similarity">
    <text evidence="4">In the C-terminal section; belongs to the MoeA family.</text>
</comment>
<comment type="cofactor">
    <cofactor evidence="1 13">
        <name>Mg(2+)</name>
        <dbReference type="ChEBI" id="CHEBI:18420"/>
    </cofactor>
</comment>
<evidence type="ECO:0000256" key="4">
    <source>
        <dbReference type="ARBA" id="ARBA00008339"/>
    </source>
</evidence>
<dbReference type="Gene3D" id="3.90.105.10">
    <property type="entry name" value="Molybdopterin biosynthesis moea protein, domain 2"/>
    <property type="match status" value="1"/>
</dbReference>
<keyword evidence="8" id="KW-0547">Nucleotide-binding</keyword>
<dbReference type="PROSITE" id="PS01079">
    <property type="entry name" value="MOCF_BIOSYNTHESIS_2"/>
    <property type="match status" value="1"/>
</dbReference>
<keyword evidence="5 13" id="KW-0500">Molybdenum</keyword>
<dbReference type="InterPro" id="IPR001453">
    <property type="entry name" value="MoaB/Mog_dom"/>
</dbReference>
<evidence type="ECO:0000256" key="14">
    <source>
        <dbReference type="SAM" id="MobiDB-lite"/>
    </source>
</evidence>
<dbReference type="SMART" id="SM00852">
    <property type="entry name" value="MoCF_biosynth"/>
    <property type="match status" value="2"/>
</dbReference>
<evidence type="ECO:0000256" key="7">
    <source>
        <dbReference type="ARBA" id="ARBA00022723"/>
    </source>
</evidence>
<dbReference type="InterPro" id="IPR038987">
    <property type="entry name" value="MoeA-like"/>
</dbReference>
<comment type="catalytic activity">
    <reaction evidence="13">
        <text>molybdopterin + ATP + H(+) = adenylyl-molybdopterin + diphosphate</text>
        <dbReference type="Rhea" id="RHEA:31331"/>
        <dbReference type="ChEBI" id="CHEBI:15378"/>
        <dbReference type="ChEBI" id="CHEBI:30616"/>
        <dbReference type="ChEBI" id="CHEBI:33019"/>
        <dbReference type="ChEBI" id="CHEBI:58698"/>
        <dbReference type="ChEBI" id="CHEBI:62727"/>
    </reaction>
</comment>
<dbReference type="GO" id="GO:0098970">
    <property type="term" value="P:postsynaptic neurotransmitter receptor diffusion trapping"/>
    <property type="evidence" value="ECO:0007669"/>
    <property type="project" value="TreeGrafter"/>
</dbReference>
<feature type="domain" description="MoaB/Mog" evidence="15">
    <location>
        <begin position="440"/>
        <end position="585"/>
    </location>
</feature>
<evidence type="ECO:0000313" key="17">
    <source>
        <dbReference type="EMBL" id="LAC20412.1"/>
    </source>
</evidence>
<dbReference type="GO" id="GO:0030425">
    <property type="term" value="C:dendrite"/>
    <property type="evidence" value="ECO:0007669"/>
    <property type="project" value="TreeGrafter"/>
</dbReference>
<dbReference type="Gene3D" id="3.40.980.10">
    <property type="entry name" value="MoaB/Mog-like domain"/>
    <property type="match status" value="2"/>
</dbReference>
<proteinExistence type="evidence at transcript level"/>
<dbReference type="PANTHER" id="PTHR10192">
    <property type="entry name" value="MOLYBDOPTERIN BIOSYNTHESIS PROTEIN"/>
    <property type="match status" value="1"/>
</dbReference>
<evidence type="ECO:0000256" key="9">
    <source>
        <dbReference type="ARBA" id="ARBA00022840"/>
    </source>
</evidence>
<evidence type="ECO:0000256" key="11">
    <source>
        <dbReference type="ARBA" id="ARBA00023150"/>
    </source>
</evidence>
<dbReference type="AlphaFoldDB" id="A0A2P2HXW3"/>
<evidence type="ECO:0000256" key="3">
    <source>
        <dbReference type="ARBA" id="ARBA00007589"/>
    </source>
</evidence>
<dbReference type="InterPro" id="IPR036425">
    <property type="entry name" value="MoaB/Mog-like_dom_sf"/>
</dbReference>
<dbReference type="GO" id="GO:0099634">
    <property type="term" value="C:postsynaptic specialization membrane"/>
    <property type="evidence" value="ECO:0007669"/>
    <property type="project" value="GOC"/>
</dbReference>
<dbReference type="CDD" id="cd00887">
    <property type="entry name" value="MoeA"/>
    <property type="match status" value="1"/>
</dbReference>